<keyword evidence="2" id="KW-1185">Reference proteome</keyword>
<protein>
    <submittedName>
        <fullName evidence="1">DUF1643 domain-containing protein</fullName>
    </submittedName>
</protein>
<sequence length="191" mass="21095">MNTSLGGVSGELMTGETARWIYEHSADGTARFVLGTVGSNPLVCFGINPSTAKPGALDNTVKRVEKFATRNGYDSWTMLNVYPQISTDPQGLHMEYLPELKVENERHISEMIRGRTTLLAAWGNVITKRPYLRVLLYDIVQMTAAAGCRWLSLGELTTSGNPWHPLYRSGITALTAFDMDAYLAAPITERP</sequence>
<organism evidence="1 2">
    <name type="scientific">Microbacterium horticulturae</name>
    <dbReference type="NCBI Taxonomy" id="3028316"/>
    <lineage>
        <taxon>Bacteria</taxon>
        <taxon>Bacillati</taxon>
        <taxon>Actinomycetota</taxon>
        <taxon>Actinomycetes</taxon>
        <taxon>Micrococcales</taxon>
        <taxon>Microbacteriaceae</taxon>
        <taxon>Microbacterium</taxon>
    </lineage>
</organism>
<accession>A0ABY8BWT3</accession>
<dbReference type="RefSeq" id="WP_275277937.1">
    <property type="nucleotide sequence ID" value="NZ_CP119108.1"/>
</dbReference>
<proteinExistence type="predicted"/>
<evidence type="ECO:0000313" key="2">
    <source>
        <dbReference type="Proteomes" id="UP001214553"/>
    </source>
</evidence>
<evidence type="ECO:0000313" key="1">
    <source>
        <dbReference type="EMBL" id="WEG08609.1"/>
    </source>
</evidence>
<name>A0ABY8BWT3_9MICO</name>
<dbReference type="Proteomes" id="UP001214553">
    <property type="component" value="Chromosome"/>
</dbReference>
<gene>
    <name evidence="1" type="ORF">PU630_15395</name>
</gene>
<dbReference type="EMBL" id="CP119108">
    <property type="protein sequence ID" value="WEG08609.1"/>
    <property type="molecule type" value="Genomic_DNA"/>
</dbReference>
<dbReference type="Pfam" id="PF07799">
    <property type="entry name" value="DUF1643"/>
    <property type="match status" value="1"/>
</dbReference>
<dbReference type="InterPro" id="IPR012441">
    <property type="entry name" value="DUF1643"/>
</dbReference>
<reference evidence="1 2" key="1">
    <citation type="submission" date="2023-03" db="EMBL/GenBank/DDBJ databases">
        <title>Genome sequence of Microbacterium sp. KACC 23027.</title>
        <authorList>
            <person name="Kim S."/>
            <person name="Heo J."/>
            <person name="Kwon S.-W."/>
        </authorList>
    </citation>
    <scope>NUCLEOTIDE SEQUENCE [LARGE SCALE GENOMIC DNA]</scope>
    <source>
        <strain evidence="1 2">KACC 23027</strain>
    </source>
</reference>